<gene>
    <name evidence="1" type="ORF">NC653_036471</name>
</gene>
<protein>
    <recommendedName>
        <fullName evidence="3">O-fucosyltransferase family protein</fullName>
    </recommendedName>
</protein>
<accession>A0AAD6LJV9</accession>
<comment type="caution">
    <text evidence="1">The sequence shown here is derived from an EMBL/GenBank/DDBJ whole genome shotgun (WGS) entry which is preliminary data.</text>
</comment>
<dbReference type="AlphaFoldDB" id="A0AAD6LJV9"/>
<evidence type="ECO:0000313" key="2">
    <source>
        <dbReference type="Proteomes" id="UP001164929"/>
    </source>
</evidence>
<evidence type="ECO:0008006" key="3">
    <source>
        <dbReference type="Google" id="ProtNLM"/>
    </source>
</evidence>
<sequence length="62" mass="7228">MVATAHIINATLVVPKLDKKSYWQDLGNFIPQVLFYFSCVKFITKLPKEIDTSMKKLKYFKS</sequence>
<dbReference type="Proteomes" id="UP001164929">
    <property type="component" value="Chromosome 16"/>
</dbReference>
<reference evidence="1 2" key="1">
    <citation type="journal article" date="2023" name="Mol. Ecol. Resour.">
        <title>Chromosome-level genome assembly of a triploid poplar Populus alba 'Berolinensis'.</title>
        <authorList>
            <person name="Chen S."/>
            <person name="Yu Y."/>
            <person name="Wang X."/>
            <person name="Wang S."/>
            <person name="Zhang T."/>
            <person name="Zhou Y."/>
            <person name="He R."/>
            <person name="Meng N."/>
            <person name="Wang Y."/>
            <person name="Liu W."/>
            <person name="Liu Z."/>
            <person name="Liu J."/>
            <person name="Guo Q."/>
            <person name="Huang H."/>
            <person name="Sederoff R.R."/>
            <person name="Wang G."/>
            <person name="Qu G."/>
            <person name="Chen S."/>
        </authorList>
    </citation>
    <scope>NUCLEOTIDE SEQUENCE [LARGE SCALE GENOMIC DNA]</scope>
    <source>
        <strain evidence="1">SC-2020</strain>
    </source>
</reference>
<name>A0AAD6LJV9_9ROSI</name>
<organism evidence="1 2">
    <name type="scientific">Populus alba x Populus x berolinensis</name>
    <dbReference type="NCBI Taxonomy" id="444605"/>
    <lineage>
        <taxon>Eukaryota</taxon>
        <taxon>Viridiplantae</taxon>
        <taxon>Streptophyta</taxon>
        <taxon>Embryophyta</taxon>
        <taxon>Tracheophyta</taxon>
        <taxon>Spermatophyta</taxon>
        <taxon>Magnoliopsida</taxon>
        <taxon>eudicotyledons</taxon>
        <taxon>Gunneridae</taxon>
        <taxon>Pentapetalae</taxon>
        <taxon>rosids</taxon>
        <taxon>fabids</taxon>
        <taxon>Malpighiales</taxon>
        <taxon>Salicaceae</taxon>
        <taxon>Saliceae</taxon>
        <taxon>Populus</taxon>
    </lineage>
</organism>
<dbReference type="EMBL" id="JAQIZT010000016">
    <property type="protein sequence ID" value="KAJ6968501.1"/>
    <property type="molecule type" value="Genomic_DNA"/>
</dbReference>
<proteinExistence type="predicted"/>
<evidence type="ECO:0000313" key="1">
    <source>
        <dbReference type="EMBL" id="KAJ6968501.1"/>
    </source>
</evidence>
<keyword evidence="2" id="KW-1185">Reference proteome</keyword>